<dbReference type="Gene3D" id="3.30.200.20">
    <property type="entry name" value="Phosphorylase Kinase, domain 1"/>
    <property type="match status" value="1"/>
</dbReference>
<evidence type="ECO:0000256" key="4">
    <source>
        <dbReference type="ARBA" id="ARBA00022741"/>
    </source>
</evidence>
<keyword evidence="6 7" id="KW-0067">ATP-binding</keyword>
<feature type="compositionally biased region" description="Low complexity" evidence="8">
    <location>
        <begin position="401"/>
        <end position="412"/>
    </location>
</feature>
<keyword evidence="11" id="KW-1185">Reference proteome</keyword>
<feature type="domain" description="Protein kinase" evidence="9">
    <location>
        <begin position="16"/>
        <end position="276"/>
    </location>
</feature>
<dbReference type="Pfam" id="PF00069">
    <property type="entry name" value="Pkinase"/>
    <property type="match status" value="1"/>
</dbReference>
<feature type="compositionally biased region" description="Low complexity" evidence="8">
    <location>
        <begin position="278"/>
        <end position="289"/>
    </location>
</feature>
<evidence type="ECO:0000313" key="10">
    <source>
        <dbReference type="EMBL" id="MCD9879255.1"/>
    </source>
</evidence>
<keyword evidence="4 7" id="KW-0547">Nucleotide-binding</keyword>
<dbReference type="InterPro" id="IPR008271">
    <property type="entry name" value="Ser/Thr_kinase_AS"/>
</dbReference>
<dbReference type="InterPro" id="IPR000719">
    <property type="entry name" value="Prot_kinase_dom"/>
</dbReference>
<proteinExistence type="predicted"/>
<dbReference type="GO" id="GO:0005524">
    <property type="term" value="F:ATP binding"/>
    <property type="evidence" value="ECO:0007669"/>
    <property type="project" value="UniProtKB-UniRule"/>
</dbReference>
<evidence type="ECO:0000256" key="8">
    <source>
        <dbReference type="SAM" id="MobiDB-lite"/>
    </source>
</evidence>
<dbReference type="AlphaFoldDB" id="A0A9Q3ZEB1"/>
<dbReference type="PANTHER" id="PTHR43289">
    <property type="entry name" value="MITOGEN-ACTIVATED PROTEIN KINASE KINASE KINASE 20-RELATED"/>
    <property type="match status" value="1"/>
</dbReference>
<dbReference type="FunFam" id="1.10.510.10:FF:000021">
    <property type="entry name" value="Serine/threonine protein kinase"/>
    <property type="match status" value="1"/>
</dbReference>
<feature type="compositionally biased region" description="Low complexity" evidence="8">
    <location>
        <begin position="358"/>
        <end position="367"/>
    </location>
</feature>
<dbReference type="PROSITE" id="PS00107">
    <property type="entry name" value="PROTEIN_KINASE_ATP"/>
    <property type="match status" value="1"/>
</dbReference>
<feature type="compositionally biased region" description="Polar residues" evidence="8">
    <location>
        <begin position="386"/>
        <end position="396"/>
    </location>
</feature>
<evidence type="ECO:0000256" key="2">
    <source>
        <dbReference type="ARBA" id="ARBA00022527"/>
    </source>
</evidence>
<keyword evidence="5 10" id="KW-0418">Kinase</keyword>
<dbReference type="Gene3D" id="1.10.510.10">
    <property type="entry name" value="Transferase(Phosphotransferase) domain 1"/>
    <property type="match status" value="1"/>
</dbReference>
<feature type="compositionally biased region" description="Basic residues" evidence="8">
    <location>
        <begin position="327"/>
        <end position="337"/>
    </location>
</feature>
<evidence type="ECO:0000256" key="3">
    <source>
        <dbReference type="ARBA" id="ARBA00022679"/>
    </source>
</evidence>
<dbReference type="PANTHER" id="PTHR43289:SF6">
    <property type="entry name" value="SERINE_THREONINE-PROTEIN KINASE NEKL-3"/>
    <property type="match status" value="1"/>
</dbReference>
<feature type="compositionally biased region" description="Low complexity" evidence="8">
    <location>
        <begin position="375"/>
        <end position="385"/>
    </location>
</feature>
<evidence type="ECO:0000256" key="1">
    <source>
        <dbReference type="ARBA" id="ARBA00012513"/>
    </source>
</evidence>
<evidence type="ECO:0000313" key="11">
    <source>
        <dbReference type="Proteomes" id="UP001108029"/>
    </source>
</evidence>
<keyword evidence="2" id="KW-0723">Serine/threonine-protein kinase</keyword>
<accession>A0A9Q3ZEB1</accession>
<dbReference type="SMART" id="SM00220">
    <property type="entry name" value="S_TKc"/>
    <property type="match status" value="1"/>
</dbReference>
<feature type="compositionally biased region" description="Pro residues" evidence="8">
    <location>
        <begin position="307"/>
        <end position="320"/>
    </location>
</feature>
<evidence type="ECO:0000259" key="9">
    <source>
        <dbReference type="PROSITE" id="PS50011"/>
    </source>
</evidence>
<feature type="region of interest" description="Disordered" evidence="8">
    <location>
        <begin position="358"/>
        <end position="440"/>
    </location>
</feature>
<dbReference type="EC" id="2.7.11.1" evidence="1"/>
<reference evidence="10" key="1">
    <citation type="submission" date="2021-12" db="EMBL/GenBank/DDBJ databases">
        <authorList>
            <person name="Lee J.-H."/>
            <person name="Kim S.-B."/>
        </authorList>
    </citation>
    <scope>NUCLEOTIDE SEQUENCE</scope>
    <source>
        <strain evidence="10">NR30</strain>
    </source>
</reference>
<dbReference type="InterPro" id="IPR011009">
    <property type="entry name" value="Kinase-like_dom_sf"/>
</dbReference>
<evidence type="ECO:0000256" key="5">
    <source>
        <dbReference type="ARBA" id="ARBA00022777"/>
    </source>
</evidence>
<comment type="caution">
    <text evidence="10">The sequence shown here is derived from an EMBL/GenBank/DDBJ whole genome shotgun (WGS) entry which is preliminary data.</text>
</comment>
<dbReference type="GO" id="GO:0004674">
    <property type="term" value="F:protein serine/threonine kinase activity"/>
    <property type="evidence" value="ECO:0007669"/>
    <property type="project" value="UniProtKB-KW"/>
</dbReference>
<dbReference type="PROSITE" id="PS00108">
    <property type="entry name" value="PROTEIN_KINASE_ST"/>
    <property type="match status" value="1"/>
</dbReference>
<sequence>MSESGMGVHVLLADRYQLEVLLGSGAMGEVWRAADQVLGRPVAIKLLKAEDTTDIERFRMEAQTTARLNHPHVVGVYDFGSDHGRLHLVMELVNGWTLARERSQRGSLAPREAAAIATQVARGLSAAHRQGVIHRDIKPANIMLTTCRTVKITDFGIARFTDDSTGTATAGGKILGTADYLAPERALGRDAQPASDVYSLGCVLYELLTGHPPFRGATSLAVVQQHVDTAPPPPHRLNAGTPRQLSDYVLRLLAKEPAQRPSAEEAAEWLGAQEWSRAPAEPAELTEPTEPLDPAEPPGPDGRALIPAPPSAPSPPPPRTGAPAAHSRPRNRRRRASKALLGGAAVALFAAATALGAALNSGGDTPAPTVPPRSSPTRTAASTPTDVTTPPASDTATARGAPPSAVPSARSAPPKPKKHKDGQHGGKDRRGKDKTKGRKG</sequence>
<dbReference type="SUPFAM" id="SSF56112">
    <property type="entry name" value="Protein kinase-like (PK-like)"/>
    <property type="match status" value="1"/>
</dbReference>
<name>A0A9Q3ZEB1_9ACTN</name>
<dbReference type="InterPro" id="IPR017441">
    <property type="entry name" value="Protein_kinase_ATP_BS"/>
</dbReference>
<organism evidence="10 11">
    <name type="scientific">Streptomyces guryensis</name>
    <dbReference type="NCBI Taxonomy" id="2886947"/>
    <lineage>
        <taxon>Bacteria</taxon>
        <taxon>Bacillati</taxon>
        <taxon>Actinomycetota</taxon>
        <taxon>Actinomycetes</taxon>
        <taxon>Kitasatosporales</taxon>
        <taxon>Streptomycetaceae</taxon>
        <taxon>Streptomyces</taxon>
    </lineage>
</organism>
<feature type="compositionally biased region" description="Basic and acidic residues" evidence="8">
    <location>
        <begin position="422"/>
        <end position="431"/>
    </location>
</feature>
<keyword evidence="3" id="KW-0808">Transferase</keyword>
<gene>
    <name evidence="10" type="ORF">LJ657_37785</name>
</gene>
<dbReference type="Proteomes" id="UP001108029">
    <property type="component" value="Unassembled WGS sequence"/>
</dbReference>
<dbReference type="CDD" id="cd14014">
    <property type="entry name" value="STKc_PknB_like"/>
    <property type="match status" value="1"/>
</dbReference>
<feature type="binding site" evidence="7">
    <location>
        <position position="45"/>
    </location>
    <ligand>
        <name>ATP</name>
        <dbReference type="ChEBI" id="CHEBI:30616"/>
    </ligand>
</feature>
<dbReference type="RefSeq" id="WP_232653741.1">
    <property type="nucleotide sequence ID" value="NZ_JAJSBI010000027.1"/>
</dbReference>
<feature type="region of interest" description="Disordered" evidence="8">
    <location>
        <begin position="278"/>
        <end position="338"/>
    </location>
</feature>
<evidence type="ECO:0000256" key="7">
    <source>
        <dbReference type="PROSITE-ProRule" id="PRU10141"/>
    </source>
</evidence>
<evidence type="ECO:0000256" key="6">
    <source>
        <dbReference type="ARBA" id="ARBA00022840"/>
    </source>
</evidence>
<dbReference type="EMBL" id="JAJSBI010000027">
    <property type="protein sequence ID" value="MCD9879255.1"/>
    <property type="molecule type" value="Genomic_DNA"/>
</dbReference>
<dbReference type="PROSITE" id="PS50011">
    <property type="entry name" value="PROTEIN_KINASE_DOM"/>
    <property type="match status" value="1"/>
</dbReference>
<protein>
    <recommendedName>
        <fullName evidence="1">non-specific serine/threonine protein kinase</fullName>
        <ecNumber evidence="1">2.7.11.1</ecNumber>
    </recommendedName>
</protein>